<dbReference type="GO" id="GO:0034967">
    <property type="term" value="C:Set3 complex"/>
    <property type="evidence" value="ECO:0007669"/>
    <property type="project" value="TreeGrafter"/>
</dbReference>
<dbReference type="SMART" id="SM00717">
    <property type="entry name" value="SANT"/>
    <property type="match status" value="2"/>
</dbReference>
<reference evidence="3 4" key="2">
    <citation type="journal article" date="2013" name="IMA Fungus">
        <title>IMA Genome-F 1: Ceratocystis fimbriata: Draft nuclear genome sequence for the plant pathogen, Ceratocystis fimbriata.</title>
        <authorList>
            <person name="Wilken P.M."/>
            <person name="Steenkamp E.T."/>
            <person name="Wingfield M.J."/>
            <person name="de Beer Z.W."/>
            <person name="Wingfield B.D."/>
        </authorList>
    </citation>
    <scope>NUCLEOTIDE SEQUENCE [LARGE SCALE GENOMIC DNA]</scope>
    <source>
        <strain evidence="3 4">CBS 114723</strain>
    </source>
</reference>
<feature type="compositionally biased region" description="Low complexity" evidence="1">
    <location>
        <begin position="1327"/>
        <end position="1344"/>
    </location>
</feature>
<feature type="compositionally biased region" description="Basic and acidic residues" evidence="1">
    <location>
        <begin position="235"/>
        <end position="304"/>
    </location>
</feature>
<feature type="region of interest" description="Disordered" evidence="1">
    <location>
        <begin position="828"/>
        <end position="879"/>
    </location>
</feature>
<feature type="region of interest" description="Disordered" evidence="1">
    <location>
        <begin position="670"/>
        <end position="761"/>
    </location>
</feature>
<feature type="compositionally biased region" description="Basic and acidic residues" evidence="1">
    <location>
        <begin position="14"/>
        <end position="50"/>
    </location>
</feature>
<dbReference type="InterPro" id="IPR051571">
    <property type="entry name" value="N-CoR_corepressor"/>
</dbReference>
<dbReference type="Gene3D" id="1.10.10.60">
    <property type="entry name" value="Homeodomain-like"/>
    <property type="match status" value="2"/>
</dbReference>
<feature type="compositionally biased region" description="Polar residues" evidence="1">
    <location>
        <begin position="206"/>
        <end position="222"/>
    </location>
</feature>
<feature type="compositionally biased region" description="Acidic residues" evidence="1">
    <location>
        <begin position="844"/>
        <end position="858"/>
    </location>
</feature>
<feature type="compositionally biased region" description="Polar residues" evidence="1">
    <location>
        <begin position="1735"/>
        <end position="1760"/>
    </location>
</feature>
<feature type="region of interest" description="Disordered" evidence="1">
    <location>
        <begin position="1119"/>
        <end position="1426"/>
    </location>
</feature>
<feature type="region of interest" description="Disordered" evidence="1">
    <location>
        <begin position="960"/>
        <end position="987"/>
    </location>
</feature>
<dbReference type="PANTHER" id="PTHR13992">
    <property type="entry name" value="NUCLEAR RECEPTOR CO-REPRESSOR RELATED NCOR"/>
    <property type="match status" value="1"/>
</dbReference>
<feature type="compositionally biased region" description="Polar residues" evidence="1">
    <location>
        <begin position="305"/>
        <end position="314"/>
    </location>
</feature>
<feature type="region of interest" description="Disordered" evidence="1">
    <location>
        <begin position="1459"/>
        <end position="1768"/>
    </location>
</feature>
<evidence type="ECO:0000313" key="4">
    <source>
        <dbReference type="Proteomes" id="UP000222788"/>
    </source>
</evidence>
<feature type="compositionally biased region" description="Basic and acidic residues" evidence="1">
    <location>
        <begin position="419"/>
        <end position="431"/>
    </location>
</feature>
<dbReference type="OrthoDB" id="10258692at2759"/>
<evidence type="ECO:0000256" key="1">
    <source>
        <dbReference type="SAM" id="MobiDB-lite"/>
    </source>
</evidence>
<feature type="compositionally biased region" description="Low complexity" evidence="1">
    <location>
        <begin position="1163"/>
        <end position="1174"/>
    </location>
</feature>
<feature type="region of interest" description="Disordered" evidence="1">
    <location>
        <begin position="1"/>
        <end position="485"/>
    </location>
</feature>
<dbReference type="InterPro" id="IPR001005">
    <property type="entry name" value="SANT/Myb"/>
</dbReference>
<gene>
    <name evidence="3" type="ORF">CFIMG_005850RA</name>
</gene>
<feature type="compositionally biased region" description="Basic and acidic residues" evidence="1">
    <location>
        <begin position="1201"/>
        <end position="1215"/>
    </location>
</feature>
<dbReference type="Proteomes" id="UP000222788">
    <property type="component" value="Unassembled WGS sequence"/>
</dbReference>
<dbReference type="STRING" id="1035309.A0A2C5WYI7"/>
<dbReference type="GO" id="GO:0006357">
    <property type="term" value="P:regulation of transcription by RNA polymerase II"/>
    <property type="evidence" value="ECO:0007669"/>
    <property type="project" value="TreeGrafter"/>
</dbReference>
<feature type="compositionally biased region" description="Polar residues" evidence="1">
    <location>
        <begin position="1661"/>
        <end position="1687"/>
    </location>
</feature>
<keyword evidence="4" id="KW-1185">Reference proteome</keyword>
<feature type="domain" description="Myb-like" evidence="2">
    <location>
        <begin position="1065"/>
        <end position="1113"/>
    </location>
</feature>
<feature type="compositionally biased region" description="Basic residues" evidence="1">
    <location>
        <begin position="1119"/>
        <end position="1135"/>
    </location>
</feature>
<feature type="compositionally biased region" description="Polar residues" evidence="1">
    <location>
        <begin position="1220"/>
        <end position="1243"/>
    </location>
</feature>
<feature type="compositionally biased region" description="Acidic residues" evidence="1">
    <location>
        <begin position="1141"/>
        <end position="1150"/>
    </location>
</feature>
<feature type="compositionally biased region" description="Pro residues" evidence="1">
    <location>
        <begin position="1308"/>
        <end position="1326"/>
    </location>
</feature>
<name>A0A2C5WYI7_9PEZI</name>
<feature type="compositionally biased region" description="Basic and acidic residues" evidence="1">
    <location>
        <begin position="699"/>
        <end position="717"/>
    </location>
</feature>
<feature type="compositionally biased region" description="Polar residues" evidence="1">
    <location>
        <begin position="738"/>
        <end position="754"/>
    </location>
</feature>
<feature type="compositionally biased region" description="Low complexity" evidence="1">
    <location>
        <begin position="1621"/>
        <end position="1637"/>
    </location>
</feature>
<feature type="compositionally biased region" description="Low complexity" evidence="1">
    <location>
        <begin position="1516"/>
        <end position="1536"/>
    </location>
</feature>
<feature type="compositionally biased region" description="Polar residues" evidence="1">
    <location>
        <begin position="432"/>
        <end position="470"/>
    </location>
</feature>
<feature type="domain" description="Myb-like" evidence="2">
    <location>
        <begin position="1421"/>
        <end position="1469"/>
    </location>
</feature>
<feature type="compositionally biased region" description="Basic and acidic residues" evidence="1">
    <location>
        <begin position="110"/>
        <end position="160"/>
    </location>
</feature>
<evidence type="ECO:0000259" key="2">
    <source>
        <dbReference type="SMART" id="SM00717"/>
    </source>
</evidence>
<feature type="compositionally biased region" description="Low complexity" evidence="1">
    <location>
        <begin position="1361"/>
        <end position="1412"/>
    </location>
</feature>
<organism evidence="3 4">
    <name type="scientific">Ceratocystis fimbriata CBS 114723</name>
    <dbReference type="NCBI Taxonomy" id="1035309"/>
    <lineage>
        <taxon>Eukaryota</taxon>
        <taxon>Fungi</taxon>
        <taxon>Dikarya</taxon>
        <taxon>Ascomycota</taxon>
        <taxon>Pezizomycotina</taxon>
        <taxon>Sordariomycetes</taxon>
        <taxon>Hypocreomycetidae</taxon>
        <taxon>Microascales</taxon>
        <taxon>Ceratocystidaceae</taxon>
        <taxon>Ceratocystis</taxon>
    </lineage>
</organism>
<feature type="compositionally biased region" description="Polar residues" evidence="1">
    <location>
        <begin position="1597"/>
        <end position="1611"/>
    </location>
</feature>
<protein>
    <recommendedName>
        <fullName evidence="2">Myb-like domain-containing protein</fullName>
    </recommendedName>
</protein>
<dbReference type="PANTHER" id="PTHR13992:SF39">
    <property type="entry name" value="SMRTER, ISOFORM G"/>
    <property type="match status" value="1"/>
</dbReference>
<dbReference type="EMBL" id="APWK03000116">
    <property type="protein sequence ID" value="PHH50711.1"/>
    <property type="molecule type" value="Genomic_DNA"/>
</dbReference>
<reference evidence="3 4" key="1">
    <citation type="journal article" date="2013" name="Fungal Biol.">
        <title>Analysis of microsatellite markers in the genome of the plant pathogen Ceratocystis fimbriata.</title>
        <authorList>
            <person name="Simpson M.C."/>
            <person name="Wilken P.M."/>
            <person name="Coetzee M.P."/>
            <person name="Wingfield M.J."/>
            <person name="Wingfield B.D."/>
        </authorList>
    </citation>
    <scope>NUCLEOTIDE SEQUENCE [LARGE SCALE GENOMIC DNA]</scope>
    <source>
        <strain evidence="3 4">CBS 114723</strain>
    </source>
</reference>
<dbReference type="PRINTS" id="PR01217">
    <property type="entry name" value="PRICHEXTENSN"/>
</dbReference>
<comment type="caution">
    <text evidence="3">The sequence shown here is derived from an EMBL/GenBank/DDBJ whole genome shotgun (WGS) entry which is preliminary data.</text>
</comment>
<dbReference type="InterPro" id="IPR009057">
    <property type="entry name" value="Homeodomain-like_sf"/>
</dbReference>
<evidence type="ECO:0000313" key="3">
    <source>
        <dbReference type="EMBL" id="PHH50711.1"/>
    </source>
</evidence>
<feature type="compositionally biased region" description="Polar residues" evidence="1">
    <location>
        <begin position="689"/>
        <end position="698"/>
    </location>
</feature>
<feature type="compositionally biased region" description="Pro residues" evidence="1">
    <location>
        <begin position="1555"/>
        <end position="1569"/>
    </location>
</feature>
<feature type="compositionally biased region" description="Polar residues" evidence="1">
    <location>
        <begin position="363"/>
        <end position="372"/>
    </location>
</feature>
<dbReference type="SUPFAM" id="SSF46689">
    <property type="entry name" value="Homeodomain-like"/>
    <property type="match status" value="2"/>
</dbReference>
<feature type="compositionally biased region" description="Basic and acidic residues" evidence="1">
    <location>
        <begin position="1463"/>
        <end position="1494"/>
    </location>
</feature>
<accession>A0A2C5WYI7</accession>
<proteinExistence type="predicted"/>
<sequence>MLCCRMSSLSSRYPRYEGGDPRRSRSRSPDRSERYDRMPPYGNEDRRRSSAIDQRGGGPPFQSMRSDISRDVPRGPKALQPPDSLPNAPRGGYGGDFSRGRGRPRGGRGWLRDDSRERGRDMDFRDRNTYRGEERSRDRERDRDRLDRDRDWREHHERTFRNRRPSPPTRGRSPPGRAPFHDRESQLSLNLDRARGARDGGPPSAGSATSDSQFGPPSYSSQRGGFNSRGRGRGGRGDWDNRPRGRYFNDDHRFNRSRSQEGRWNNRDRDRDDRFPDFRDRDDRDFREREPVRPRLDRPIHSHDNSPINPKETTSPPPLTPGAGLPHFVPRNPRGTDGNRSSLPHPPKTLPERPGSAGHGSVSDISMASGSPTLPPGPKNSRGFATSGWGNPVPASKKIPESPGARLPPRPFPGSYPAGDDRRPRSSDAKSDTPSYEPSYSRTTDSVDSRSLATDLNLTSPTTIAPTSMPASRDIKPTITSGSSVSTYTALTPTVEELPRIIRAPVVRFQLPPTEPPPPPPIFEAEAGSIEDEDEDPDIGDYVTDEITKAEASMRGLTNQEALWEVIRLFSYLSHEALHEIVTYEPDLPYLHTHVPEKVPDIIEDTNSTAEKSVLAQNMPKAETKIPIHANDRAKNSFTPFQQTISTDDGEAKALIPMSPNVMKAVANNASKDSQNTRMKEANEAASKSLPSLAQVQTHTDKDQVMENKSIFEKSVDVPKTSGTLPEENTDFEMTVDSPKSNTVEKSSSDSKPTISVAPVPTFSSTGLVVSQPLPLEDESRPASVSSTPAPAQTPVLVPVLHTGSLSSLVDNSVSMPSRPEPISIASGPLGAELKLTPPAESVDGNETETEPDMEIDGVIDGADTGTASTPSTKMGMKTPPLDSLPDFNVTVPWFEDELVLDSLKEDPNSTKYVFQHLSKQEAGVCSSMQDASLEFRDRLINYFDFTRSEDPAAIRSRGKFSINGGLDDSEPSSSGSSRKPEGRTRRFASERDLQRILAASIKEDEERKERAEQLKKDQCRNDEKEAVVPDMIWGHERRENMRFLDNSGFIPVRDTVAIWQCLPPIPNFTDMESDLFVKAYLERPKQWGMIAEAIPKRDFRSCIQYYYIKKRELDLKTKLKKQPRRRRKAVKKAKTAPLQDDAENDENQDTNENGERRRPRRAAAPTFGEQAKQAAEEKARAEGAVASEKTDVRRKRKTAKEREKEKEQQREAKAASKAGTSTPQPQVQPDQTEGQSGSSTAQLDPFSVPSTPAPPTPVLGTTKNSGKAARSRSSSHAHHNEARASAPGTPQAHALGIERTSATPAPVHTPIPLPTVPLQQPPPQSSFPASTPTVMTPVVPSTSFSASVSLRPTPPPPNFTAVGTTSTSASGRTPIDTPGGTPQPQVQPLASVPPTAANSTAQTSAPSSSTANERRQGNQPSSYWSVPEMEAFPGLLAHFGTDWSAMATFMTSKTPTMVKNMYARDKDKSGRKTHWEAIARKADEQRANGEPRPDPPAIQLTARRSGPRGGGASGSIGVASASASTTASAAGSPVVPNAPGIGTPSLGTPKLSQPEPPTAEPSPAPSPVKEPAALMPSYASSGPGRPIVPIPLAPKMTSSQPATSGPSAQPTRPEPTGLARPPAELPRSSAPSSSNPTPGPGPNVYASHQQPQMRNILRESANTSPPIVGVSTSGPSRPVSTLSQRPSDAYVNSPKPTPVPAKKTSSLMSLLNDDGPLSPPKPAPVATAVAGSSLRPQSHSPAPQTVSSRNSMAPPSSGSAPYLDSPQ</sequence>